<evidence type="ECO:0000256" key="8">
    <source>
        <dbReference type="ARBA" id="ARBA00022840"/>
    </source>
</evidence>
<evidence type="ECO:0000256" key="2">
    <source>
        <dbReference type="ARBA" id="ARBA00022475"/>
    </source>
</evidence>
<comment type="subcellular location">
    <subcellularLocation>
        <location evidence="1">Cell membrane</location>
        <topology evidence="1">Multi-pass membrane protein</topology>
    </subcellularLocation>
</comment>
<dbReference type="Pfam" id="PF00672">
    <property type="entry name" value="HAMP"/>
    <property type="match status" value="1"/>
</dbReference>
<protein>
    <recommendedName>
        <fullName evidence="13">HAMP domain-containing protein</fullName>
    </recommendedName>
</protein>
<dbReference type="SUPFAM" id="SSF55874">
    <property type="entry name" value="ATPase domain of HSP90 chaperone/DNA topoisomerase II/histidine kinase"/>
    <property type="match status" value="1"/>
</dbReference>
<evidence type="ECO:0000313" key="15">
    <source>
        <dbReference type="Proteomes" id="UP000250369"/>
    </source>
</evidence>
<dbReference type="GO" id="GO:0000155">
    <property type="term" value="F:phosphorelay sensor kinase activity"/>
    <property type="evidence" value="ECO:0007669"/>
    <property type="project" value="InterPro"/>
</dbReference>
<keyword evidence="3" id="KW-0597">Phosphoprotein</keyword>
<sequence>MNTMPAWYDKAFKQKFFNRLLLSYTLIILITIVSLTVTIIRNMVDSAEQEASNSVNKTAQMLNHYIEQKVNTVKLLVKQLYLNPVQSQDMLEFLSTQSEDYTSDDLYKANLIKYYLNSSAFQDVDILDAVIYKKATGSLYMHSNDSTPNTDEYLDNNRGFFGRMDDRFHGLAVSPSYLQTYAASKQKRIFSIAANIRGGTLSTNFDKSIAILSINFDTSRISEYINSQIDASGKAEILVLTDDGDVMIDTEDRYYGQKYPYFDQVKQSGLRMMLDEQSMVSVTRSDDLGFYVVSKLPYSEIAAKTRSSRNTVLAFATASTIMAVILGFVSIRFFSRRIRIINKAIAKVQTGDFRYRIPLDSTNDEIGNIAKNFNQMCDWVIEHINKVYVSELKQKDAELYALQSQIDPHFLYNTLEIIRMEALSNRDIQVSNMIEIVAQLFRNSIKGDMFVQIRDELDYSKHYLELYNMRYADRLSVEFSIDPDIFGFGILKHLLQPILENAIVHGIKPDRDDNRVTVRGYLQKETVILEISDNGRGMEPEQLDRLTKRLQLSHANANTDNIGVLNVNQRIRLAFGEAYGLEIESVKDKGSTVTFVIPAIKKEELIAHAQSFNRGR</sequence>
<dbReference type="InterPro" id="IPR036890">
    <property type="entry name" value="HATPase_C_sf"/>
</dbReference>
<evidence type="ECO:0000256" key="6">
    <source>
        <dbReference type="ARBA" id="ARBA00022741"/>
    </source>
</evidence>
<comment type="caution">
    <text evidence="14">The sequence shown here is derived from an EMBL/GenBank/DDBJ whole genome shotgun (WGS) entry which is preliminary data.</text>
</comment>
<keyword evidence="5 12" id="KW-0812">Transmembrane</keyword>
<feature type="transmembrane region" description="Helical" evidence="12">
    <location>
        <begin position="21"/>
        <end position="40"/>
    </location>
</feature>
<evidence type="ECO:0000259" key="13">
    <source>
        <dbReference type="PROSITE" id="PS50885"/>
    </source>
</evidence>
<keyword evidence="8" id="KW-0067">ATP-binding</keyword>
<dbReference type="AlphaFoldDB" id="A0A329LY64"/>
<dbReference type="InterPro" id="IPR003594">
    <property type="entry name" value="HATPase_dom"/>
</dbReference>
<keyword evidence="2" id="KW-1003">Cell membrane</keyword>
<evidence type="ECO:0000313" key="14">
    <source>
        <dbReference type="EMBL" id="RAV12182.1"/>
    </source>
</evidence>
<evidence type="ECO:0000256" key="10">
    <source>
        <dbReference type="ARBA" id="ARBA00023012"/>
    </source>
</evidence>
<dbReference type="Gene3D" id="3.30.565.10">
    <property type="entry name" value="Histidine kinase-like ATPase, C-terminal domain"/>
    <property type="match status" value="1"/>
</dbReference>
<dbReference type="EMBL" id="QMFB01000034">
    <property type="protein sequence ID" value="RAV12182.1"/>
    <property type="molecule type" value="Genomic_DNA"/>
</dbReference>
<dbReference type="GO" id="GO:0005524">
    <property type="term" value="F:ATP binding"/>
    <property type="evidence" value="ECO:0007669"/>
    <property type="project" value="UniProtKB-KW"/>
</dbReference>
<keyword evidence="10" id="KW-0902">Two-component regulatory system</keyword>
<evidence type="ECO:0000256" key="5">
    <source>
        <dbReference type="ARBA" id="ARBA00022692"/>
    </source>
</evidence>
<evidence type="ECO:0000256" key="3">
    <source>
        <dbReference type="ARBA" id="ARBA00022553"/>
    </source>
</evidence>
<keyword evidence="11 12" id="KW-0472">Membrane</keyword>
<dbReference type="Proteomes" id="UP000250369">
    <property type="component" value="Unassembled WGS sequence"/>
</dbReference>
<evidence type="ECO:0000256" key="9">
    <source>
        <dbReference type="ARBA" id="ARBA00022989"/>
    </source>
</evidence>
<keyword evidence="4" id="KW-0808">Transferase</keyword>
<evidence type="ECO:0000256" key="1">
    <source>
        <dbReference type="ARBA" id="ARBA00004651"/>
    </source>
</evidence>
<evidence type="ECO:0000256" key="4">
    <source>
        <dbReference type="ARBA" id="ARBA00022679"/>
    </source>
</evidence>
<reference evidence="14 15" key="1">
    <citation type="journal article" date="2009" name="Int. J. Syst. Evol. Microbiol.">
        <title>Paenibacillus contaminans sp. nov., isolated from a contaminated laboratory plate.</title>
        <authorList>
            <person name="Chou J.H."/>
            <person name="Lee J.H."/>
            <person name="Lin M.C."/>
            <person name="Chang P.S."/>
            <person name="Arun A.B."/>
            <person name="Young C.C."/>
            <person name="Chen W.M."/>
        </authorList>
    </citation>
    <scope>NUCLEOTIDE SEQUENCE [LARGE SCALE GENOMIC DNA]</scope>
    <source>
        <strain evidence="14 15">CKOBP-6</strain>
    </source>
</reference>
<keyword evidence="15" id="KW-1185">Reference proteome</keyword>
<name>A0A329LY64_9BACL</name>
<dbReference type="InterPro" id="IPR010559">
    <property type="entry name" value="Sig_transdc_His_kin_internal"/>
</dbReference>
<dbReference type="SMART" id="SM00387">
    <property type="entry name" value="HATPase_c"/>
    <property type="match status" value="1"/>
</dbReference>
<dbReference type="OrthoDB" id="9776552at2"/>
<dbReference type="InterPro" id="IPR050640">
    <property type="entry name" value="Bact_2-comp_sensor_kinase"/>
</dbReference>
<proteinExistence type="predicted"/>
<dbReference type="Gene3D" id="6.10.340.10">
    <property type="match status" value="1"/>
</dbReference>
<dbReference type="PROSITE" id="PS50885">
    <property type="entry name" value="HAMP"/>
    <property type="match status" value="1"/>
</dbReference>
<accession>A0A329LY64</accession>
<feature type="transmembrane region" description="Helical" evidence="12">
    <location>
        <begin position="312"/>
        <end position="334"/>
    </location>
</feature>
<dbReference type="GO" id="GO:0005886">
    <property type="term" value="C:plasma membrane"/>
    <property type="evidence" value="ECO:0007669"/>
    <property type="project" value="UniProtKB-SubCell"/>
</dbReference>
<keyword evidence="9 12" id="KW-1133">Transmembrane helix</keyword>
<evidence type="ECO:0000256" key="7">
    <source>
        <dbReference type="ARBA" id="ARBA00022777"/>
    </source>
</evidence>
<organism evidence="14 15">
    <name type="scientific">Paenibacillus contaminans</name>
    <dbReference type="NCBI Taxonomy" id="450362"/>
    <lineage>
        <taxon>Bacteria</taxon>
        <taxon>Bacillati</taxon>
        <taxon>Bacillota</taxon>
        <taxon>Bacilli</taxon>
        <taxon>Bacillales</taxon>
        <taxon>Paenibacillaceae</taxon>
        <taxon>Paenibacillus</taxon>
    </lineage>
</organism>
<dbReference type="PANTHER" id="PTHR34220:SF11">
    <property type="entry name" value="SENSOR PROTEIN KINASE HPTS"/>
    <property type="match status" value="1"/>
</dbReference>
<dbReference type="SMART" id="SM00304">
    <property type="entry name" value="HAMP"/>
    <property type="match status" value="1"/>
</dbReference>
<evidence type="ECO:0000256" key="12">
    <source>
        <dbReference type="SAM" id="Phobius"/>
    </source>
</evidence>
<keyword evidence="6" id="KW-0547">Nucleotide-binding</keyword>
<dbReference type="InterPro" id="IPR003660">
    <property type="entry name" value="HAMP_dom"/>
</dbReference>
<dbReference type="RefSeq" id="WP_113035731.1">
    <property type="nucleotide sequence ID" value="NZ_QMFB01000034.1"/>
</dbReference>
<dbReference type="Pfam" id="PF02518">
    <property type="entry name" value="HATPase_c"/>
    <property type="match status" value="1"/>
</dbReference>
<feature type="domain" description="HAMP" evidence="13">
    <location>
        <begin position="332"/>
        <end position="385"/>
    </location>
</feature>
<gene>
    <name evidence="14" type="ORF">DQG23_35265</name>
</gene>
<dbReference type="SUPFAM" id="SSF158472">
    <property type="entry name" value="HAMP domain-like"/>
    <property type="match status" value="1"/>
</dbReference>
<dbReference type="PANTHER" id="PTHR34220">
    <property type="entry name" value="SENSOR HISTIDINE KINASE YPDA"/>
    <property type="match status" value="1"/>
</dbReference>
<keyword evidence="7" id="KW-0418">Kinase</keyword>
<dbReference type="CDD" id="cd06225">
    <property type="entry name" value="HAMP"/>
    <property type="match status" value="1"/>
</dbReference>
<dbReference type="Pfam" id="PF06580">
    <property type="entry name" value="His_kinase"/>
    <property type="match status" value="1"/>
</dbReference>
<evidence type="ECO:0000256" key="11">
    <source>
        <dbReference type="ARBA" id="ARBA00023136"/>
    </source>
</evidence>